<dbReference type="Gene3D" id="2.30.40.10">
    <property type="entry name" value="Urease, subunit C, domain 1"/>
    <property type="match status" value="1"/>
</dbReference>
<dbReference type="Proteomes" id="UP001316087">
    <property type="component" value="Unassembled WGS sequence"/>
</dbReference>
<dbReference type="InterPro" id="IPR032466">
    <property type="entry name" value="Metal_Hydrolase"/>
</dbReference>
<reference evidence="2 3" key="1">
    <citation type="submission" date="2022-03" db="EMBL/GenBank/DDBJ databases">
        <authorList>
            <person name="Jo J.-H."/>
            <person name="Im W.-T."/>
        </authorList>
    </citation>
    <scope>NUCLEOTIDE SEQUENCE [LARGE SCALE GENOMIC DNA]</scope>
    <source>
        <strain evidence="2 3">MA9</strain>
    </source>
</reference>
<dbReference type="SUPFAM" id="SSF51556">
    <property type="entry name" value="Metallo-dependent hydrolases"/>
    <property type="match status" value="1"/>
</dbReference>
<accession>A0ABS9UFK2</accession>
<organism evidence="2 3">
    <name type="scientific">Solibacillus palustris</name>
    <dbReference type="NCBI Taxonomy" id="2908203"/>
    <lineage>
        <taxon>Bacteria</taxon>
        <taxon>Bacillati</taxon>
        <taxon>Bacillota</taxon>
        <taxon>Bacilli</taxon>
        <taxon>Bacillales</taxon>
        <taxon>Caryophanaceae</taxon>
        <taxon>Solibacillus</taxon>
    </lineage>
</organism>
<keyword evidence="3" id="KW-1185">Reference proteome</keyword>
<dbReference type="CDD" id="cd01293">
    <property type="entry name" value="Bact_CD"/>
    <property type="match status" value="1"/>
</dbReference>
<comment type="caution">
    <text evidence="2">The sequence shown here is derived from an EMBL/GenBank/DDBJ whole genome shotgun (WGS) entry which is preliminary data.</text>
</comment>
<dbReference type="RefSeq" id="WP_241370322.1">
    <property type="nucleotide sequence ID" value="NZ_JAKZFC010000006.1"/>
</dbReference>
<proteinExistence type="predicted"/>
<dbReference type="InterPro" id="IPR013108">
    <property type="entry name" value="Amidohydro_3"/>
</dbReference>
<dbReference type="NCBIfam" id="NF005312">
    <property type="entry name" value="PRK06846.1"/>
    <property type="match status" value="1"/>
</dbReference>
<sequence length="404" mass="45337">MNQWLLNVRLETGEELHEDGSIRTKTNLFNIEIDDNGRIVQLKENDASFQPENAQDMQGQLALPAFKEMHNHLDKTYLSLPWKACRTVSGLEERLHLESLELSALAENCEQRASAMIEKILGFGSNHIRTHVNIDPYIGLKNLEGVLKALDKYKDYVIADVIAFPQHGLLRDDVPNLLREALRNGATMLGGLDPGGIDRNIEKSLHTTMGIAQEFNVDVDFHLHDNGHLGYYTIDKWLDMVEENDFKGKTDFSHSFSLGDVTVPEQIAMAQRLKKHNVAIMSTVPFNLGRNIPPIDLLTAHGVNVHFGCDGFYDSWSPYGSGDILQKVCTFADVTRKITERELRQSLAYITNGTTPLDNEGKIQWPQVGDEASFVFVASSCSAEVVARPTAKRLLMNKGVFFKQ</sequence>
<dbReference type="Pfam" id="PF07969">
    <property type="entry name" value="Amidohydro_3"/>
    <property type="match status" value="1"/>
</dbReference>
<protein>
    <submittedName>
        <fullName evidence="2">Amidohydrolase</fullName>
    </submittedName>
</protein>
<dbReference type="InterPro" id="IPR011059">
    <property type="entry name" value="Metal-dep_hydrolase_composite"/>
</dbReference>
<dbReference type="InterPro" id="IPR052349">
    <property type="entry name" value="Metallo-hydrolase_Enzymes"/>
</dbReference>
<evidence type="ECO:0000313" key="3">
    <source>
        <dbReference type="Proteomes" id="UP001316087"/>
    </source>
</evidence>
<gene>
    <name evidence="2" type="ORF">LZ480_14830</name>
</gene>
<dbReference type="EMBL" id="JAKZFC010000006">
    <property type="protein sequence ID" value="MCH7323150.1"/>
    <property type="molecule type" value="Genomic_DNA"/>
</dbReference>
<feature type="domain" description="Amidohydrolase 3" evidence="1">
    <location>
        <begin position="203"/>
        <end position="383"/>
    </location>
</feature>
<dbReference type="Gene3D" id="3.20.20.140">
    <property type="entry name" value="Metal-dependent hydrolases"/>
    <property type="match status" value="1"/>
</dbReference>
<dbReference type="PANTHER" id="PTHR32027">
    <property type="entry name" value="CYTOSINE DEAMINASE"/>
    <property type="match status" value="1"/>
</dbReference>
<name>A0ABS9UFK2_9BACL</name>
<dbReference type="PANTHER" id="PTHR32027:SF9">
    <property type="entry name" value="BLL3847 PROTEIN"/>
    <property type="match status" value="1"/>
</dbReference>
<evidence type="ECO:0000259" key="1">
    <source>
        <dbReference type="Pfam" id="PF07969"/>
    </source>
</evidence>
<evidence type="ECO:0000313" key="2">
    <source>
        <dbReference type="EMBL" id="MCH7323150.1"/>
    </source>
</evidence>